<feature type="compositionally biased region" description="Polar residues" evidence="1">
    <location>
        <begin position="1"/>
        <end position="11"/>
    </location>
</feature>
<dbReference type="PANTHER" id="PTHR32060:SF22">
    <property type="entry name" value="CARBOXYL-TERMINAL-PROCESSING PEPTIDASE 3, CHLOROPLASTIC"/>
    <property type="match status" value="1"/>
</dbReference>
<gene>
    <name evidence="3" type="ORF">HAND00432_LOCUS28699</name>
</gene>
<proteinExistence type="predicted"/>
<name>A0A7S1EKM4_HEMAN</name>
<dbReference type="InterPro" id="IPR036034">
    <property type="entry name" value="PDZ_sf"/>
</dbReference>
<dbReference type="GO" id="GO:0004175">
    <property type="term" value="F:endopeptidase activity"/>
    <property type="evidence" value="ECO:0007669"/>
    <property type="project" value="TreeGrafter"/>
</dbReference>
<dbReference type="InterPro" id="IPR041489">
    <property type="entry name" value="PDZ_6"/>
</dbReference>
<feature type="domain" description="PDZ" evidence="2">
    <location>
        <begin position="30"/>
        <end position="96"/>
    </location>
</feature>
<dbReference type="SUPFAM" id="SSF50156">
    <property type="entry name" value="PDZ domain-like"/>
    <property type="match status" value="2"/>
</dbReference>
<dbReference type="Pfam" id="PF17820">
    <property type="entry name" value="PDZ_6"/>
    <property type="match status" value="1"/>
</dbReference>
<organism evidence="3">
    <name type="scientific">Hemiselmis andersenii</name>
    <name type="common">Cryptophyte alga</name>
    <dbReference type="NCBI Taxonomy" id="464988"/>
    <lineage>
        <taxon>Eukaryota</taxon>
        <taxon>Cryptophyceae</taxon>
        <taxon>Cryptomonadales</taxon>
        <taxon>Hemiselmidaceae</taxon>
        <taxon>Hemiselmis</taxon>
    </lineage>
</organism>
<dbReference type="AlphaFoldDB" id="A0A7S1EKM4"/>
<accession>A0A7S1EKM4</accession>
<sequence>MSMSPPTAGSQGSRGGAGMWEGGGGNKAPSPPVSSERRAGIGCKINTNDKNELFVREVIPGGPAALSCEIANGDVLLSVDGVMVMGETPEEVARRIVGPEGQPITMAFRIKRRSEQGSSVVEKNVTLVRQQPFTMSDRLITGQVGLGVELAKVDGGLMEVRKLADGGSACLSGRLVEGDIITSVDGRDISQMPSAERPQQLLGTPYTRLTLSVVRATPQGRKHLVLDLVRTVPLQGEYLLKYAAYRNALAHAILPPVPPPQLHHSGGGQEVGGGA</sequence>
<dbReference type="InterPro" id="IPR001478">
    <property type="entry name" value="PDZ"/>
</dbReference>
<feature type="region of interest" description="Disordered" evidence="1">
    <location>
        <begin position="1"/>
        <end position="38"/>
    </location>
</feature>
<feature type="compositionally biased region" description="Gly residues" evidence="1">
    <location>
        <begin position="12"/>
        <end position="26"/>
    </location>
</feature>
<dbReference type="Pfam" id="PF00595">
    <property type="entry name" value="PDZ"/>
    <property type="match status" value="1"/>
</dbReference>
<feature type="domain" description="PDZ" evidence="2">
    <location>
        <begin position="124"/>
        <end position="217"/>
    </location>
</feature>
<reference evidence="3" key="1">
    <citation type="submission" date="2021-01" db="EMBL/GenBank/DDBJ databases">
        <authorList>
            <person name="Corre E."/>
            <person name="Pelletier E."/>
            <person name="Niang G."/>
            <person name="Scheremetjew M."/>
            <person name="Finn R."/>
            <person name="Kale V."/>
            <person name="Holt S."/>
            <person name="Cochrane G."/>
            <person name="Meng A."/>
            <person name="Brown T."/>
            <person name="Cohen L."/>
        </authorList>
    </citation>
    <scope>NUCLEOTIDE SEQUENCE</scope>
    <source>
        <strain evidence="3">CCMP644</strain>
    </source>
</reference>
<dbReference type="PANTHER" id="PTHR32060">
    <property type="entry name" value="TAIL-SPECIFIC PROTEASE"/>
    <property type="match status" value="1"/>
</dbReference>
<evidence type="ECO:0000313" key="3">
    <source>
        <dbReference type="EMBL" id="CAD8977691.1"/>
    </source>
</evidence>
<evidence type="ECO:0000256" key="1">
    <source>
        <dbReference type="SAM" id="MobiDB-lite"/>
    </source>
</evidence>
<dbReference type="PROSITE" id="PS50106">
    <property type="entry name" value="PDZ"/>
    <property type="match status" value="2"/>
</dbReference>
<dbReference type="SMART" id="SM00228">
    <property type="entry name" value="PDZ"/>
    <property type="match status" value="2"/>
</dbReference>
<dbReference type="Gene3D" id="2.30.42.10">
    <property type="match status" value="2"/>
</dbReference>
<protein>
    <recommendedName>
        <fullName evidence="2">PDZ domain-containing protein</fullName>
    </recommendedName>
</protein>
<evidence type="ECO:0000259" key="2">
    <source>
        <dbReference type="PROSITE" id="PS50106"/>
    </source>
</evidence>
<dbReference type="EMBL" id="HBFX01047719">
    <property type="protein sequence ID" value="CAD8977691.1"/>
    <property type="molecule type" value="Transcribed_RNA"/>
</dbReference>